<gene>
    <name evidence="3" type="ORF">CFOL_v3_24658</name>
</gene>
<dbReference type="Gene3D" id="3.30.559.10">
    <property type="entry name" value="Chloramphenicol acetyltransferase-like domain"/>
    <property type="match status" value="2"/>
</dbReference>
<comment type="caution">
    <text evidence="3">The sequence shown here is derived from an EMBL/GenBank/DDBJ whole genome shotgun (WGS) entry which is preliminary data.</text>
</comment>
<protein>
    <submittedName>
        <fullName evidence="3">Transferase domain-containing protein</fullName>
    </submittedName>
</protein>
<keyword evidence="3" id="KW-0808">Transferase</keyword>
<name>A0A1Q3CLS1_CEPFO</name>
<evidence type="ECO:0000313" key="3">
    <source>
        <dbReference type="EMBL" id="GAV81199.1"/>
    </source>
</evidence>
<evidence type="ECO:0000256" key="1">
    <source>
        <dbReference type="ARBA" id="ARBA00009861"/>
    </source>
</evidence>
<dbReference type="InterPro" id="IPR050317">
    <property type="entry name" value="Plant_Fungal_Acyltransferase"/>
</dbReference>
<keyword evidence="4" id="KW-1185">Reference proteome</keyword>
<comment type="similarity">
    <text evidence="1">Belongs to the plant acyltransferase family.</text>
</comment>
<dbReference type="EMBL" id="BDDD01002349">
    <property type="protein sequence ID" value="GAV81199.1"/>
    <property type="molecule type" value="Genomic_DNA"/>
</dbReference>
<evidence type="ECO:0000313" key="4">
    <source>
        <dbReference type="Proteomes" id="UP000187406"/>
    </source>
</evidence>
<sequence>DHKMVAKGDFTVMVSRKEVVAVVLPLQEHWLPLSNLDLLLPPLDVGVFFCYKQHNTMSFGSMISTLKKAMAETLLSYYAFAGEVVPNSVGEPELLCNNRGVDFFEAFPPLELSKLNLYNPDDTPPRKLVPNKKHEKNPPPATELKCGGIVVACPPPHRIADAHSTNMFLPPPAERAQSKPITALPPPPRSLLSPSRRPMSNDESLDELYVPISSMPTPDNGTSGDHLISRIYYVKADQLNQLQSLATAQGCKRTKLEAFSAFLWKLVAQSATRDHTGRHVSPPPIVVDGRSRISEGDPPPETLMASYFGNVLSPPPGAKKIDDLIKKPLPPPANEVHEFIQNAVTPPPFCGLIDWVEEHRPPPPATKIYCPGSEDGPPPPVSSGQRFPVSEIDFGWGKPFFGSYHIPWGPPPGYVMTMPSPVGNDDWVVYMHLHETQLEFVESQAKHVFRPITNDYLPPPN</sequence>
<feature type="non-terminal residue" evidence="3">
    <location>
        <position position="1"/>
    </location>
</feature>
<reference evidence="4" key="1">
    <citation type="submission" date="2016-04" db="EMBL/GenBank/DDBJ databases">
        <title>Cephalotus genome sequencing.</title>
        <authorList>
            <person name="Fukushima K."/>
            <person name="Hasebe M."/>
            <person name="Fang X."/>
        </authorList>
    </citation>
    <scope>NUCLEOTIDE SEQUENCE [LARGE SCALE GENOMIC DNA]</scope>
    <source>
        <strain evidence="4">cv. St1</strain>
    </source>
</reference>
<dbReference type="STRING" id="3775.A0A1Q3CLS1"/>
<dbReference type="AlphaFoldDB" id="A0A1Q3CLS1"/>
<dbReference type="PANTHER" id="PTHR31642">
    <property type="entry name" value="TRICHOTHECENE 3-O-ACETYLTRANSFERASE"/>
    <property type="match status" value="1"/>
</dbReference>
<feature type="region of interest" description="Disordered" evidence="2">
    <location>
        <begin position="121"/>
        <end position="141"/>
    </location>
</feature>
<dbReference type="GO" id="GO:0016747">
    <property type="term" value="F:acyltransferase activity, transferring groups other than amino-acyl groups"/>
    <property type="evidence" value="ECO:0007669"/>
    <property type="project" value="TreeGrafter"/>
</dbReference>
<organism evidence="3 4">
    <name type="scientific">Cephalotus follicularis</name>
    <name type="common">Albany pitcher plant</name>
    <dbReference type="NCBI Taxonomy" id="3775"/>
    <lineage>
        <taxon>Eukaryota</taxon>
        <taxon>Viridiplantae</taxon>
        <taxon>Streptophyta</taxon>
        <taxon>Embryophyta</taxon>
        <taxon>Tracheophyta</taxon>
        <taxon>Spermatophyta</taxon>
        <taxon>Magnoliopsida</taxon>
        <taxon>eudicotyledons</taxon>
        <taxon>Gunneridae</taxon>
        <taxon>Pentapetalae</taxon>
        <taxon>rosids</taxon>
        <taxon>fabids</taxon>
        <taxon>Oxalidales</taxon>
        <taxon>Cephalotaceae</taxon>
        <taxon>Cephalotus</taxon>
    </lineage>
</organism>
<proteinExistence type="inferred from homology"/>
<accession>A0A1Q3CLS1</accession>
<dbReference type="OrthoDB" id="1862401at2759"/>
<dbReference type="Pfam" id="PF02458">
    <property type="entry name" value="Transferase"/>
    <property type="match status" value="1"/>
</dbReference>
<dbReference type="InterPro" id="IPR023213">
    <property type="entry name" value="CAT-like_dom_sf"/>
</dbReference>
<dbReference type="Proteomes" id="UP000187406">
    <property type="component" value="Unassembled WGS sequence"/>
</dbReference>
<feature type="region of interest" description="Disordered" evidence="2">
    <location>
        <begin position="170"/>
        <end position="202"/>
    </location>
</feature>
<dbReference type="InParanoid" id="A0A1Q3CLS1"/>
<dbReference type="PANTHER" id="PTHR31642:SF266">
    <property type="entry name" value="HXXXD-TYPE ACYL-TRANSFERASE FAMILY PROTEIN"/>
    <property type="match status" value="1"/>
</dbReference>
<evidence type="ECO:0000256" key="2">
    <source>
        <dbReference type="SAM" id="MobiDB-lite"/>
    </source>
</evidence>